<evidence type="ECO:0000313" key="1">
    <source>
        <dbReference type="EMBL" id="HJE96123.1"/>
    </source>
</evidence>
<name>A0A921F911_9LACO</name>
<proteinExistence type="predicted"/>
<comment type="caution">
    <text evidence="1">The sequence shown here is derived from an EMBL/GenBank/DDBJ whole genome shotgun (WGS) entry which is preliminary data.</text>
</comment>
<accession>A0A921F911</accession>
<dbReference type="AlphaFoldDB" id="A0A921F911"/>
<gene>
    <name evidence="1" type="ORF">K8V00_00755</name>
</gene>
<reference evidence="1" key="1">
    <citation type="journal article" date="2021" name="PeerJ">
        <title>Extensive microbial diversity within the chicken gut microbiome revealed by metagenomics and culture.</title>
        <authorList>
            <person name="Gilroy R."/>
            <person name="Ravi A."/>
            <person name="Getino M."/>
            <person name="Pursley I."/>
            <person name="Horton D.L."/>
            <person name="Alikhan N.F."/>
            <person name="Baker D."/>
            <person name="Gharbi K."/>
            <person name="Hall N."/>
            <person name="Watson M."/>
            <person name="Adriaenssens E.M."/>
            <person name="Foster-Nyarko E."/>
            <person name="Jarju S."/>
            <person name="Secka A."/>
            <person name="Antonio M."/>
            <person name="Oren A."/>
            <person name="Chaudhuri R.R."/>
            <person name="La Ragione R."/>
            <person name="Hildebrand F."/>
            <person name="Pallen M.J."/>
        </authorList>
    </citation>
    <scope>NUCLEOTIDE SEQUENCE</scope>
    <source>
        <strain evidence="1">CHK174-6876</strain>
    </source>
</reference>
<dbReference type="EMBL" id="DYXG01000009">
    <property type="protein sequence ID" value="HJE96123.1"/>
    <property type="molecule type" value="Genomic_DNA"/>
</dbReference>
<protein>
    <submittedName>
        <fullName evidence="1">Uncharacterized protein</fullName>
    </submittedName>
</protein>
<sequence length="49" mass="5643">MYGDAQPEIKQQFDAIGLKPAYVRYFAKGTLTLKRDEQEITEAGDMIYE</sequence>
<reference evidence="1" key="2">
    <citation type="submission" date="2021-09" db="EMBL/GenBank/DDBJ databases">
        <authorList>
            <person name="Gilroy R."/>
        </authorList>
    </citation>
    <scope>NUCLEOTIDE SEQUENCE</scope>
    <source>
        <strain evidence="1">CHK174-6876</strain>
    </source>
</reference>
<evidence type="ECO:0000313" key="2">
    <source>
        <dbReference type="Proteomes" id="UP000707535"/>
    </source>
</evidence>
<organism evidence="1 2">
    <name type="scientific">Ligilactobacillus acidipiscis</name>
    <dbReference type="NCBI Taxonomy" id="89059"/>
    <lineage>
        <taxon>Bacteria</taxon>
        <taxon>Bacillati</taxon>
        <taxon>Bacillota</taxon>
        <taxon>Bacilli</taxon>
        <taxon>Lactobacillales</taxon>
        <taxon>Lactobacillaceae</taxon>
        <taxon>Ligilactobacillus</taxon>
    </lineage>
</organism>
<dbReference type="Proteomes" id="UP000707535">
    <property type="component" value="Unassembled WGS sequence"/>
</dbReference>